<sequence>MVHRVFNLLILVFVSVSTYAQNPFIVRPTVVDCVHLRDHPSTDGAILGCLTANTKVLVTDSVPFWRRVELEDSSSGWIAKKFIIPDEGPTSPETDLVLEVHFVDVGQGDGIWIHTPDDGIDGNGEFEGLNIVIDGGLDSSDHNNAMLHYLRDQAHHLAVLDALIVTHPHIDHYRGAEGLTRHFQVEQYIDPGMPVNKAGYNAFIASFSQPDHHVKSTLRGQDILGPLDWGEELEVEILHSWVGTNDGMGSDEGTRINNSSIVIRLRFGDQTFLFMGDAEGKSRTDSPSQPKYAEKVLLEAGADLDATILKIAHHGSETSSTTPFIEAVTPDVVVVQSGRKCYSGRHIPDMSTLERYCDSNADTVFLRTDHGDEAFHDHRSSINGDHVVIRTDGLSLEIEGQQTTCATLPTAAPMPQC</sequence>
<evidence type="ECO:0000313" key="2">
    <source>
        <dbReference type="EMBL" id="PLW67804.1"/>
    </source>
</evidence>
<dbReference type="EMBL" id="PKUS01000023">
    <property type="protein sequence ID" value="PLW67804.1"/>
    <property type="molecule type" value="Genomic_DNA"/>
</dbReference>
<feature type="domain" description="Metallo-beta-lactamase" evidence="1">
    <location>
        <begin position="127"/>
        <end position="335"/>
    </location>
</feature>
<evidence type="ECO:0000313" key="3">
    <source>
        <dbReference type="Proteomes" id="UP000235005"/>
    </source>
</evidence>
<dbReference type="InterPro" id="IPR001279">
    <property type="entry name" value="Metallo-B-lactamas"/>
</dbReference>
<dbReference type="InterPro" id="IPR052159">
    <property type="entry name" value="Competence_DNA_uptake"/>
</dbReference>
<dbReference type="PANTHER" id="PTHR30619:SF1">
    <property type="entry name" value="RECOMBINATION PROTEIN 2"/>
    <property type="match status" value="1"/>
</dbReference>
<dbReference type="Gene3D" id="3.60.15.10">
    <property type="entry name" value="Ribonuclease Z/Hydroxyacylglutathione hydrolase-like"/>
    <property type="match status" value="1"/>
</dbReference>
<dbReference type="Gene3D" id="2.30.30.40">
    <property type="entry name" value="SH3 Domains"/>
    <property type="match status" value="1"/>
</dbReference>
<proteinExistence type="predicted"/>
<dbReference type="InterPro" id="IPR036866">
    <property type="entry name" value="RibonucZ/Hydroxyglut_hydro"/>
</dbReference>
<dbReference type="CDD" id="cd07731">
    <property type="entry name" value="ComA-like_MBL-fold"/>
    <property type="match status" value="1"/>
</dbReference>
<evidence type="ECO:0000259" key="1">
    <source>
        <dbReference type="Pfam" id="PF00753"/>
    </source>
</evidence>
<dbReference type="InterPro" id="IPR035681">
    <property type="entry name" value="ComA-like_MBL"/>
</dbReference>
<protein>
    <recommendedName>
        <fullName evidence="1">Metallo-beta-lactamase domain-containing protein</fullName>
    </recommendedName>
</protein>
<name>A0A2N5WZY8_9GAMM</name>
<gene>
    <name evidence="2" type="ORF">C0039_15410</name>
</gene>
<dbReference type="PANTHER" id="PTHR30619">
    <property type="entry name" value="DNA INTERNALIZATION/COMPETENCE PROTEIN COMEC/REC2"/>
    <property type="match status" value="1"/>
</dbReference>
<comment type="caution">
    <text evidence="2">The sequence shown here is derived from an EMBL/GenBank/DDBJ whole genome shotgun (WGS) entry which is preliminary data.</text>
</comment>
<dbReference type="Pfam" id="PF00753">
    <property type="entry name" value="Lactamase_B"/>
    <property type="match status" value="1"/>
</dbReference>
<dbReference type="SUPFAM" id="SSF56281">
    <property type="entry name" value="Metallo-hydrolase/oxidoreductase"/>
    <property type="match status" value="1"/>
</dbReference>
<organism evidence="2 3">
    <name type="scientific">Pseudohalioglobus lutimaris</name>
    <dbReference type="NCBI Taxonomy" id="1737061"/>
    <lineage>
        <taxon>Bacteria</taxon>
        <taxon>Pseudomonadati</taxon>
        <taxon>Pseudomonadota</taxon>
        <taxon>Gammaproteobacteria</taxon>
        <taxon>Cellvibrionales</taxon>
        <taxon>Halieaceae</taxon>
        <taxon>Pseudohalioglobus</taxon>
    </lineage>
</organism>
<dbReference type="AlphaFoldDB" id="A0A2N5WZY8"/>
<dbReference type="Proteomes" id="UP000235005">
    <property type="component" value="Unassembled WGS sequence"/>
</dbReference>
<keyword evidence="3" id="KW-1185">Reference proteome</keyword>
<accession>A0A2N5WZY8</accession>
<reference evidence="2 3" key="1">
    <citation type="submission" date="2018-01" db="EMBL/GenBank/DDBJ databases">
        <title>The draft genome sequence of Halioglobus lutimaris HF004.</title>
        <authorList>
            <person name="Du Z.-J."/>
            <person name="Shi M.-J."/>
        </authorList>
    </citation>
    <scope>NUCLEOTIDE SEQUENCE [LARGE SCALE GENOMIC DNA]</scope>
    <source>
        <strain evidence="2 3">HF004</strain>
    </source>
</reference>